<evidence type="ECO:0000256" key="1">
    <source>
        <dbReference type="ARBA" id="ARBA00005010"/>
    </source>
</evidence>
<proteinExistence type="predicted"/>
<dbReference type="Proteomes" id="UP000229095">
    <property type="component" value="Unassembled WGS sequence"/>
</dbReference>
<dbReference type="InterPro" id="IPR036291">
    <property type="entry name" value="NAD(P)-bd_dom_sf"/>
</dbReference>
<evidence type="ECO:0000256" key="3">
    <source>
        <dbReference type="ARBA" id="ARBA00023002"/>
    </source>
</evidence>
<evidence type="ECO:0000313" key="6">
    <source>
        <dbReference type="EMBL" id="PJM72486.1"/>
    </source>
</evidence>
<dbReference type="OrthoDB" id="9815856at2"/>
<dbReference type="Gene3D" id="3.40.50.720">
    <property type="entry name" value="NAD(P)-binding Rossmann-like Domain"/>
    <property type="match status" value="1"/>
</dbReference>
<evidence type="ECO:0000256" key="5">
    <source>
        <dbReference type="ARBA" id="ARBA00023244"/>
    </source>
</evidence>
<dbReference type="GO" id="GO:0019354">
    <property type="term" value="P:siroheme biosynthetic process"/>
    <property type="evidence" value="ECO:0007669"/>
    <property type="project" value="UniProtKB-UniPathway"/>
</dbReference>
<dbReference type="EC" id="1.3.1.76" evidence="2"/>
<evidence type="ECO:0000256" key="2">
    <source>
        <dbReference type="ARBA" id="ARBA00012400"/>
    </source>
</evidence>
<keyword evidence="4" id="KW-0520">NAD</keyword>
<sequence>MSGVASGLPEHPYPVNIDMRGRLAVVVGGGAVAARKVGTLLHCGAKVVVISPALGSRIDASRVDWREKSYKSGDIFAVGAAATGSMDADGAVAGGPSPAVPFVVLACTDNTDVNAQVVSDAHAAGVPLVNNVGDPGQSDFYNVATVETDDCLLTVSTKGRDPARARRLKRRLREWVGEM</sequence>
<evidence type="ECO:0000256" key="4">
    <source>
        <dbReference type="ARBA" id="ARBA00023027"/>
    </source>
</evidence>
<dbReference type="PANTHER" id="PTHR35330">
    <property type="entry name" value="SIROHEME BIOSYNTHESIS PROTEIN MET8"/>
    <property type="match status" value="1"/>
</dbReference>
<dbReference type="PANTHER" id="PTHR35330:SF1">
    <property type="entry name" value="SIROHEME BIOSYNTHESIS PROTEIN MET8"/>
    <property type="match status" value="1"/>
</dbReference>
<reference evidence="6 7" key="1">
    <citation type="submission" date="2017-10" db="EMBL/GenBank/DDBJ databases">
        <title>Draft genome sequences of strains TRE 1, TRE 9, TRE H and TRI 7, isolated from tamarins, belonging to four potential novel Bifidobacterium species.</title>
        <authorList>
            <person name="Mattarelli P."/>
            <person name="Modesto M."/>
            <person name="Puglisi E."/>
            <person name="Morelli L."/>
            <person name="Spezio C."/>
            <person name="Bonetti A."/>
            <person name="Sandri C."/>
        </authorList>
    </citation>
    <scope>NUCLEOTIDE SEQUENCE [LARGE SCALE GENOMIC DNA]</scope>
    <source>
        <strain evidence="7">TRE1</strain>
    </source>
</reference>
<dbReference type="GO" id="GO:0004325">
    <property type="term" value="F:ferrochelatase activity"/>
    <property type="evidence" value="ECO:0007669"/>
    <property type="project" value="InterPro"/>
</dbReference>
<dbReference type="RefSeq" id="WP_100511715.1">
    <property type="nucleotide sequence ID" value="NZ_PEBI01000005.1"/>
</dbReference>
<keyword evidence="7" id="KW-1185">Reference proteome</keyword>
<dbReference type="SUPFAM" id="SSF51735">
    <property type="entry name" value="NAD(P)-binding Rossmann-fold domains"/>
    <property type="match status" value="1"/>
</dbReference>
<organism evidence="6 7">
    <name type="scientific">Bifidobacterium primatium</name>
    <dbReference type="NCBI Taxonomy" id="2045438"/>
    <lineage>
        <taxon>Bacteria</taxon>
        <taxon>Bacillati</taxon>
        <taxon>Actinomycetota</taxon>
        <taxon>Actinomycetes</taxon>
        <taxon>Bifidobacteriales</taxon>
        <taxon>Bifidobacteriaceae</taxon>
        <taxon>Bifidobacterium</taxon>
    </lineage>
</organism>
<keyword evidence="3" id="KW-0560">Oxidoreductase</keyword>
<dbReference type="AlphaFoldDB" id="A0A2M9H6R6"/>
<accession>A0A2M9H6R6</accession>
<comment type="caution">
    <text evidence="6">The sequence shown here is derived from an EMBL/GenBank/DDBJ whole genome shotgun (WGS) entry which is preliminary data.</text>
</comment>
<evidence type="ECO:0000313" key="7">
    <source>
        <dbReference type="Proteomes" id="UP000229095"/>
    </source>
</evidence>
<keyword evidence="5" id="KW-0627">Porphyrin biosynthesis</keyword>
<dbReference type="UniPathway" id="UPA00262">
    <property type="reaction ID" value="UER00222"/>
</dbReference>
<dbReference type="GO" id="GO:0043115">
    <property type="term" value="F:precorrin-2 dehydrogenase activity"/>
    <property type="evidence" value="ECO:0007669"/>
    <property type="project" value="UniProtKB-EC"/>
</dbReference>
<comment type="pathway">
    <text evidence="1">Porphyrin-containing compound metabolism; siroheme biosynthesis; sirohydrochlorin from precorrin-2: step 1/1.</text>
</comment>
<protein>
    <recommendedName>
        <fullName evidence="2">precorrin-2 dehydrogenase</fullName>
        <ecNumber evidence="2">1.3.1.76</ecNumber>
    </recommendedName>
</protein>
<gene>
    <name evidence="6" type="ORF">CS006_10200</name>
</gene>
<name>A0A2M9H6R6_9BIFI</name>
<dbReference type="Pfam" id="PF13241">
    <property type="entry name" value="NAD_binding_7"/>
    <property type="match status" value="1"/>
</dbReference>
<dbReference type="InterPro" id="IPR028161">
    <property type="entry name" value="Met8-like"/>
</dbReference>
<dbReference type="EMBL" id="PEBI01000005">
    <property type="protein sequence ID" value="PJM72486.1"/>
    <property type="molecule type" value="Genomic_DNA"/>
</dbReference>